<feature type="region of interest" description="Disordered" evidence="1">
    <location>
        <begin position="1"/>
        <end position="21"/>
    </location>
</feature>
<dbReference type="GeneID" id="20201928"/>
<feature type="region of interest" description="Disordered" evidence="1">
    <location>
        <begin position="372"/>
        <end position="394"/>
    </location>
</feature>
<accession>T1EZC8</accession>
<dbReference type="EnsemblMetazoa" id="HelroT167425">
    <property type="protein sequence ID" value="HelroP167425"/>
    <property type="gene ID" value="HelroG167425"/>
</dbReference>
<protein>
    <submittedName>
        <fullName evidence="2 3">Uncharacterized protein</fullName>
    </submittedName>
</protein>
<dbReference type="AlphaFoldDB" id="T1EZC8"/>
<proteinExistence type="predicted"/>
<keyword evidence="4" id="KW-1185">Reference proteome</keyword>
<dbReference type="KEGG" id="hro:HELRODRAFT_167425"/>
<feature type="region of interest" description="Disordered" evidence="1">
    <location>
        <begin position="827"/>
        <end position="904"/>
    </location>
</feature>
<evidence type="ECO:0000313" key="3">
    <source>
        <dbReference type="EnsemblMetazoa" id="HelroP167425"/>
    </source>
</evidence>
<dbReference type="HOGENOM" id="CLU_320867_0_0_1"/>
<evidence type="ECO:0000313" key="4">
    <source>
        <dbReference type="Proteomes" id="UP000015101"/>
    </source>
</evidence>
<evidence type="ECO:0000313" key="2">
    <source>
        <dbReference type="EMBL" id="ESO10913.1"/>
    </source>
</evidence>
<reference evidence="2 4" key="2">
    <citation type="journal article" date="2013" name="Nature">
        <title>Insights into bilaterian evolution from three spiralian genomes.</title>
        <authorList>
            <person name="Simakov O."/>
            <person name="Marletaz F."/>
            <person name="Cho S.J."/>
            <person name="Edsinger-Gonzales E."/>
            <person name="Havlak P."/>
            <person name="Hellsten U."/>
            <person name="Kuo D.H."/>
            <person name="Larsson T."/>
            <person name="Lv J."/>
            <person name="Arendt D."/>
            <person name="Savage R."/>
            <person name="Osoegawa K."/>
            <person name="de Jong P."/>
            <person name="Grimwood J."/>
            <person name="Chapman J.A."/>
            <person name="Shapiro H."/>
            <person name="Aerts A."/>
            <person name="Otillar R.P."/>
            <person name="Terry A.Y."/>
            <person name="Boore J.L."/>
            <person name="Grigoriev I.V."/>
            <person name="Lindberg D.R."/>
            <person name="Seaver E.C."/>
            <person name="Weisblat D.A."/>
            <person name="Putnam N.H."/>
            <person name="Rokhsar D.S."/>
        </authorList>
    </citation>
    <scope>NUCLEOTIDE SEQUENCE</scope>
</reference>
<dbReference type="EMBL" id="KB095858">
    <property type="protein sequence ID" value="ESO10913.1"/>
    <property type="molecule type" value="Genomic_DNA"/>
</dbReference>
<dbReference type="CTD" id="20201928"/>
<organism evidence="3 4">
    <name type="scientific">Helobdella robusta</name>
    <name type="common">Californian leech</name>
    <dbReference type="NCBI Taxonomy" id="6412"/>
    <lineage>
        <taxon>Eukaryota</taxon>
        <taxon>Metazoa</taxon>
        <taxon>Spiralia</taxon>
        <taxon>Lophotrochozoa</taxon>
        <taxon>Annelida</taxon>
        <taxon>Clitellata</taxon>
        <taxon>Hirudinea</taxon>
        <taxon>Rhynchobdellida</taxon>
        <taxon>Glossiphoniidae</taxon>
        <taxon>Helobdella</taxon>
    </lineage>
</organism>
<dbReference type="RefSeq" id="XP_009011182.1">
    <property type="nucleotide sequence ID" value="XM_009012934.1"/>
</dbReference>
<feature type="compositionally biased region" description="Basic residues" evidence="1">
    <location>
        <begin position="881"/>
        <end position="898"/>
    </location>
</feature>
<sequence length="904" mass="103282">MGNVTAISLKRRDGNYTSPGPTVCGGVNTRYLDEVGPIPAVILPSGPYCREKKFSSRGPIVKEQSKQTRSTPPPPKSPTTHQSFPNRTLSMMQPPHPQIGMPPPMGFPYFQLPPNMPPGNFFFPPPMPKPPMPPSNYFKPWRCNNLPEPTQTIPPEPCLSKKRSRNEIFEELNKVLAQKKQEDEALQKVAQEIADFRCKKSNEEMQPPTVAIQAAPQEAPPPPPPVEAPHKKCRTVVKPVIYCKSKQKPPEKMKHKAFCNLKKNLNDLLKKNYMLTLENQLLYEMVIKHKLEEQTAPVCKVQQRQQEPVQHASCCPISKCRVSSLPAKNKRAGEYPCRLHQRKIQQIVDDGTDPCIMSWRASNLYRMLQQRSPINPPNNAANPQDVTDATSKNNTTTRRRNCTYVLEKEPAKVNMPCFRVTLQKPDIEALEQITFASKNETENKPQTDQKLCLDPYDFTVSPSNKVNSEIKDRECHKKCYILQKANKECNNVRSVTSAPNFSPISCPQTENVNEKNIKQNDNRAKKFKLNNNFTKRIKNDESFIICQSVPCKRDSCSSFIADIATLIRTTKGENDGRGSVVEKQDQCLKQHDTFNKFPAVYHKLNDSPNSQLVKCNTLPQPSCCNPTQLYMRQPFFSLLQMQEEHSPDKEICSTLLQPAKAMDYCNFDYEIDRWMSKDSNWVQNGENKYRQACRKIIEGHLRAKPKCGHRARRRLCSPIYATETSTDDSDLLSSSSCEYCCRRKCNVKDFCSQRALKKPVYHHTGPPQRADQNFQHYDQHTQPPYYNYPNVQESQAAEQLQYPNPGDQHYDENATQVDRSQKPILMRHSPKHSPKQSKSPSSTNPNDQNVKKAGKVSMADESEERETSSEDATPSTDRKTEKKKKKGGCWSRKKKKKTNDRVKK</sequence>
<dbReference type="EMBL" id="AMQM01002776">
    <property type="status" value="NOT_ANNOTATED_CDS"/>
    <property type="molecule type" value="Genomic_DNA"/>
</dbReference>
<reference evidence="4" key="1">
    <citation type="submission" date="2012-12" db="EMBL/GenBank/DDBJ databases">
        <authorList>
            <person name="Hellsten U."/>
            <person name="Grimwood J."/>
            <person name="Chapman J.A."/>
            <person name="Shapiro H."/>
            <person name="Aerts A."/>
            <person name="Otillar R.P."/>
            <person name="Terry A.Y."/>
            <person name="Boore J.L."/>
            <person name="Simakov O."/>
            <person name="Marletaz F."/>
            <person name="Cho S.-J."/>
            <person name="Edsinger-Gonzales E."/>
            <person name="Havlak P."/>
            <person name="Kuo D.-H."/>
            <person name="Larsson T."/>
            <person name="Lv J."/>
            <person name="Arendt D."/>
            <person name="Savage R."/>
            <person name="Osoegawa K."/>
            <person name="de Jong P."/>
            <person name="Lindberg D.R."/>
            <person name="Seaver E.C."/>
            <person name="Weisblat D.A."/>
            <person name="Putnam N.H."/>
            <person name="Grigoriev I.V."/>
            <person name="Rokhsar D.S."/>
        </authorList>
    </citation>
    <scope>NUCLEOTIDE SEQUENCE</scope>
</reference>
<dbReference type="Proteomes" id="UP000015101">
    <property type="component" value="Unassembled WGS sequence"/>
</dbReference>
<reference evidence="3" key="3">
    <citation type="submission" date="2015-06" db="UniProtKB">
        <authorList>
            <consortium name="EnsemblMetazoa"/>
        </authorList>
    </citation>
    <scope>IDENTIFICATION</scope>
</reference>
<evidence type="ECO:0000256" key="1">
    <source>
        <dbReference type="SAM" id="MobiDB-lite"/>
    </source>
</evidence>
<gene>
    <name evidence="3" type="primary">20201928</name>
    <name evidence="2" type="ORF">HELRODRAFT_167425</name>
</gene>
<name>T1EZC8_HELRO</name>
<dbReference type="InParanoid" id="T1EZC8"/>
<feature type="region of interest" description="Disordered" evidence="1">
    <location>
        <begin position="53"/>
        <end position="95"/>
    </location>
</feature>